<evidence type="ECO:0000256" key="3">
    <source>
        <dbReference type="ARBA" id="ARBA00022833"/>
    </source>
</evidence>
<protein>
    <recommendedName>
        <fullName evidence="5">RanBP2-type domain-containing protein</fullName>
    </recommendedName>
</protein>
<name>A0ABD6ET50_9BILA</name>
<gene>
    <name evidence="6" type="ORF">AB6A40_009740</name>
</gene>
<feature type="domain" description="RanBP2-type" evidence="5">
    <location>
        <begin position="3"/>
        <end position="35"/>
    </location>
</feature>
<dbReference type="Gene3D" id="2.30.30.380">
    <property type="entry name" value="Zn-finger domain of Sec23/24"/>
    <property type="match status" value="1"/>
</dbReference>
<comment type="caution">
    <text evidence="6">The sequence shown here is derived from an EMBL/GenBank/DDBJ whole genome shotgun (WGS) entry which is preliminary data.</text>
</comment>
<evidence type="ECO:0000256" key="4">
    <source>
        <dbReference type="PROSITE-ProRule" id="PRU00322"/>
    </source>
</evidence>
<evidence type="ECO:0000256" key="2">
    <source>
        <dbReference type="ARBA" id="ARBA00022771"/>
    </source>
</evidence>
<evidence type="ECO:0000313" key="6">
    <source>
        <dbReference type="EMBL" id="MFH4983031.1"/>
    </source>
</evidence>
<dbReference type="SMART" id="SM00547">
    <property type="entry name" value="ZnF_RBZ"/>
    <property type="match status" value="3"/>
</dbReference>
<keyword evidence="3" id="KW-0862">Zinc</keyword>
<feature type="domain" description="RanBP2-type" evidence="5">
    <location>
        <begin position="52"/>
        <end position="84"/>
    </location>
</feature>
<keyword evidence="2 4" id="KW-0863">Zinc-finger</keyword>
<proteinExistence type="predicted"/>
<keyword evidence="1" id="KW-0479">Metal-binding</keyword>
<dbReference type="PROSITE" id="PS50199">
    <property type="entry name" value="ZF_RANBP2_2"/>
    <property type="match status" value="3"/>
</dbReference>
<organism evidence="6 7">
    <name type="scientific">Gnathostoma spinigerum</name>
    <dbReference type="NCBI Taxonomy" id="75299"/>
    <lineage>
        <taxon>Eukaryota</taxon>
        <taxon>Metazoa</taxon>
        <taxon>Ecdysozoa</taxon>
        <taxon>Nematoda</taxon>
        <taxon>Chromadorea</taxon>
        <taxon>Rhabditida</taxon>
        <taxon>Spirurina</taxon>
        <taxon>Gnathostomatomorpha</taxon>
        <taxon>Gnathostomatoidea</taxon>
        <taxon>Gnathostomatidae</taxon>
        <taxon>Gnathostoma</taxon>
    </lineage>
</organism>
<reference evidence="6 7" key="1">
    <citation type="submission" date="2024-08" db="EMBL/GenBank/DDBJ databases">
        <title>Gnathostoma spinigerum genome.</title>
        <authorList>
            <person name="Gonzalez-Bertolin B."/>
            <person name="Monzon S."/>
            <person name="Zaballos A."/>
            <person name="Jimenez P."/>
            <person name="Dekumyoy P."/>
            <person name="Varona S."/>
            <person name="Cuesta I."/>
            <person name="Sumanam S."/>
            <person name="Adisakwattana P."/>
            <person name="Gasser R.B."/>
            <person name="Hernandez-Gonzalez A."/>
            <person name="Young N.D."/>
            <person name="Perteguer M.J."/>
        </authorList>
    </citation>
    <scope>NUCLEOTIDE SEQUENCE [LARGE SCALE GENOMIC DNA]</scope>
    <source>
        <strain evidence="6">AL3</strain>
        <tissue evidence="6">Liver</tissue>
    </source>
</reference>
<dbReference type="GO" id="GO:0008270">
    <property type="term" value="F:zinc ion binding"/>
    <property type="evidence" value="ECO:0007669"/>
    <property type="project" value="UniProtKB-KW"/>
</dbReference>
<evidence type="ECO:0000256" key="1">
    <source>
        <dbReference type="ARBA" id="ARBA00022723"/>
    </source>
</evidence>
<keyword evidence="7" id="KW-1185">Reference proteome</keyword>
<accession>A0ABD6ET50</accession>
<dbReference type="InterPro" id="IPR036443">
    <property type="entry name" value="Znf_RanBP2_sf"/>
</dbReference>
<dbReference type="EMBL" id="JBGFUD010010860">
    <property type="protein sequence ID" value="MFH4983031.1"/>
    <property type="molecule type" value="Genomic_DNA"/>
</dbReference>
<dbReference type="Proteomes" id="UP001608902">
    <property type="component" value="Unassembled WGS sequence"/>
</dbReference>
<dbReference type="Pfam" id="PF00641">
    <property type="entry name" value="Zn_ribbon_RanBP"/>
    <property type="match status" value="1"/>
</dbReference>
<dbReference type="Gene3D" id="4.10.1060.10">
    <property type="entry name" value="Zinc finger, RanBP2-type"/>
    <property type="match status" value="2"/>
</dbReference>
<dbReference type="PROSITE" id="PS01358">
    <property type="entry name" value="ZF_RANBP2_1"/>
    <property type="match status" value="3"/>
</dbReference>
<feature type="domain" description="RanBP2-type" evidence="5">
    <location>
        <begin position="111"/>
        <end position="140"/>
    </location>
</feature>
<dbReference type="SUPFAM" id="SSF90209">
    <property type="entry name" value="Ran binding protein zinc finger-like"/>
    <property type="match status" value="3"/>
</dbReference>
<dbReference type="InterPro" id="IPR001876">
    <property type="entry name" value="Znf_RanBP2"/>
</dbReference>
<evidence type="ECO:0000259" key="5">
    <source>
        <dbReference type="PROSITE" id="PS50199"/>
    </source>
</evidence>
<sequence length="165" mass="18721">MSKNNTSQKWSCSLCTYSNYDSAKRCTMCRSPRYAVFIPGSPCNSEVIYNCDQNIIKRWPCPDCTYMNVIKARRCSLCYRLRPAVYAEEGILIENSDNPVDSNETKSLSNALNKWECAQCTYKNWPLVKQCTMCSAPKGFPALCNSDYPQGLLIYLTPVFSALLN</sequence>
<evidence type="ECO:0000313" key="7">
    <source>
        <dbReference type="Proteomes" id="UP001608902"/>
    </source>
</evidence>
<dbReference type="AlphaFoldDB" id="A0ABD6ET50"/>